<keyword evidence="3" id="KW-0966">Cell projection</keyword>
<dbReference type="Pfam" id="PF07676">
    <property type="entry name" value="PD40"/>
    <property type="match status" value="2"/>
</dbReference>
<protein>
    <submittedName>
        <fullName evidence="3">Flagellar motor protein MotB</fullName>
    </submittedName>
</protein>
<dbReference type="SUPFAM" id="SSF82171">
    <property type="entry name" value="DPP6 N-terminal domain-like"/>
    <property type="match status" value="1"/>
</dbReference>
<dbReference type="SUPFAM" id="SSF49464">
    <property type="entry name" value="Carboxypeptidase regulatory domain-like"/>
    <property type="match status" value="1"/>
</dbReference>
<reference evidence="3 4" key="1">
    <citation type="submission" date="2018-05" db="EMBL/GenBank/DDBJ databases">
        <title>Marinilabilia rubrum sp. nov., isolated from saltern sediment.</title>
        <authorList>
            <person name="Zhang R."/>
        </authorList>
    </citation>
    <scope>NUCLEOTIDE SEQUENCE [LARGE SCALE GENOMIC DNA]</scope>
    <source>
        <strain evidence="3 4">WTE16</strain>
    </source>
</reference>
<gene>
    <name evidence="3" type="ORF">DDZ16_04935</name>
</gene>
<dbReference type="InterPro" id="IPR008969">
    <property type="entry name" value="CarboxyPept-like_regulatory"/>
</dbReference>
<keyword evidence="3" id="KW-0282">Flagellum</keyword>
<dbReference type="Gene3D" id="1.25.40.10">
    <property type="entry name" value="Tetratricopeptide repeat domain"/>
    <property type="match status" value="1"/>
</dbReference>
<feature type="domain" description="OmpA-like" evidence="2">
    <location>
        <begin position="618"/>
        <end position="739"/>
    </location>
</feature>
<dbReference type="SUPFAM" id="SSF48452">
    <property type="entry name" value="TPR-like"/>
    <property type="match status" value="1"/>
</dbReference>
<dbReference type="Proteomes" id="UP000244956">
    <property type="component" value="Unassembled WGS sequence"/>
</dbReference>
<keyword evidence="1" id="KW-0472">Membrane</keyword>
<dbReference type="InterPro" id="IPR036737">
    <property type="entry name" value="OmpA-like_sf"/>
</dbReference>
<dbReference type="EMBL" id="QEWP01000003">
    <property type="protein sequence ID" value="PWE00289.1"/>
    <property type="molecule type" value="Genomic_DNA"/>
</dbReference>
<dbReference type="SUPFAM" id="SSF103088">
    <property type="entry name" value="OmpA-like"/>
    <property type="match status" value="1"/>
</dbReference>
<dbReference type="OrthoDB" id="1488841at2"/>
<evidence type="ECO:0000313" key="4">
    <source>
        <dbReference type="Proteomes" id="UP000244956"/>
    </source>
</evidence>
<dbReference type="PANTHER" id="PTHR30329:SF21">
    <property type="entry name" value="LIPOPROTEIN YIAD-RELATED"/>
    <property type="match status" value="1"/>
</dbReference>
<evidence type="ECO:0000259" key="2">
    <source>
        <dbReference type="PROSITE" id="PS51123"/>
    </source>
</evidence>
<dbReference type="AlphaFoldDB" id="A0A2U2BB56"/>
<sequence>MKITTQTNKTLFTFFIIIICFAGQGFSQSSREANTPSENRKLQKAQEAIKNMAYQEAIQIFEKLRQKGNLSDSGKEELALTYLKTNNPEKAEDLYFSIGLKFLSTEHLFNYARALRYNGKYEKADRVISRYLEKRPNDTEAKEFQNSSAEIMEIRSNSRYTIEEVGFNSEESDFAPLIQNGILFFTSAREVNPIIKRRTPQTRSPFLNIFRADKQGDHFVSPELYSSDLRTIYHDGPICFNTTGTEIFITRNRFHSVFKKEGKDGNNPLYILRALRKNDGSWSTPTQLPFNSPDYNCAHPFLTRDGKRLFFTSDNPEGYGGSDIFFVNRTKDGWSNPINAGAKINTKGDEMFPYIDENGRFYFASNGHLGLGGLDIFAAEIVDGILKVKNVGYPVNSEKDDFSFFLEADTIHGFFASNRPGGKGSDDIYRFKIENPITFIKPPKAIHYNGLVIDQEKKTRIPGAIVGILDSTGTYIKEVTTNRAGLFQIPDSISGKITAIAAVEHYYPYEETFSLKSLTDTITLAMRPKPVYGITGTIYDSEKNRALYNAELRIVSPGYETDTVFTNNEGKFRARLNPYSTYNITILRRNYFPKKLSYSTTGLDPGYVNLDQSVNLTLERAKIGDTVQIGVDYNGIELMSEKNPGLDDLYLFLKENPGIRIELGAHTDSQGDALDNLKRSRKRAQSATDYLTNKGIAPIRIAPKGYGETQLKNNCKDGVPCSESEHKENERTEIKILEM</sequence>
<evidence type="ECO:0000256" key="1">
    <source>
        <dbReference type="PROSITE-ProRule" id="PRU00473"/>
    </source>
</evidence>
<dbReference type="RefSeq" id="WP_109263329.1">
    <property type="nucleotide sequence ID" value="NZ_QEWP01000003.1"/>
</dbReference>
<accession>A0A2U2BB56</accession>
<dbReference type="CDD" id="cd07185">
    <property type="entry name" value="OmpA_C-like"/>
    <property type="match status" value="1"/>
</dbReference>
<dbReference type="InterPro" id="IPR011659">
    <property type="entry name" value="WD40"/>
</dbReference>
<name>A0A2U2BB56_9BACT</name>
<comment type="caution">
    <text evidence="3">The sequence shown here is derived from an EMBL/GenBank/DDBJ whole genome shotgun (WGS) entry which is preliminary data.</text>
</comment>
<keyword evidence="4" id="KW-1185">Reference proteome</keyword>
<dbReference type="SUPFAM" id="SSF49478">
    <property type="entry name" value="Cna protein B-type domain"/>
    <property type="match status" value="1"/>
</dbReference>
<proteinExistence type="predicted"/>
<dbReference type="InterPro" id="IPR011990">
    <property type="entry name" value="TPR-like_helical_dom_sf"/>
</dbReference>
<dbReference type="PANTHER" id="PTHR30329">
    <property type="entry name" value="STATOR ELEMENT OF FLAGELLAR MOTOR COMPLEX"/>
    <property type="match status" value="1"/>
</dbReference>
<dbReference type="Gene3D" id="2.60.40.1120">
    <property type="entry name" value="Carboxypeptidase-like, regulatory domain"/>
    <property type="match status" value="1"/>
</dbReference>
<dbReference type="Pfam" id="PF00691">
    <property type="entry name" value="OmpA"/>
    <property type="match status" value="1"/>
</dbReference>
<dbReference type="GO" id="GO:0016020">
    <property type="term" value="C:membrane"/>
    <property type="evidence" value="ECO:0007669"/>
    <property type="project" value="UniProtKB-UniRule"/>
</dbReference>
<dbReference type="InterPro" id="IPR050330">
    <property type="entry name" value="Bact_OuterMem_StrucFunc"/>
</dbReference>
<evidence type="ECO:0000313" key="3">
    <source>
        <dbReference type="EMBL" id="PWE00289.1"/>
    </source>
</evidence>
<dbReference type="PROSITE" id="PS51123">
    <property type="entry name" value="OMPA_2"/>
    <property type="match status" value="1"/>
</dbReference>
<dbReference type="InterPro" id="IPR006665">
    <property type="entry name" value="OmpA-like"/>
</dbReference>
<organism evidence="3 4">
    <name type="scientific">Marinilabilia rubra</name>
    <dbReference type="NCBI Taxonomy" id="2162893"/>
    <lineage>
        <taxon>Bacteria</taxon>
        <taxon>Pseudomonadati</taxon>
        <taxon>Bacteroidota</taxon>
        <taxon>Bacteroidia</taxon>
        <taxon>Marinilabiliales</taxon>
        <taxon>Marinilabiliaceae</taxon>
        <taxon>Marinilabilia</taxon>
    </lineage>
</organism>
<dbReference type="Gene3D" id="3.30.1330.60">
    <property type="entry name" value="OmpA-like domain"/>
    <property type="match status" value="1"/>
</dbReference>
<keyword evidence="3" id="KW-0969">Cilium</keyword>